<accession>A0A374NZ53</accession>
<dbReference type="AlphaFoldDB" id="A0A374NZ53"/>
<evidence type="ECO:0000313" key="1">
    <source>
        <dbReference type="EMBL" id="RGI97315.1"/>
    </source>
</evidence>
<reference evidence="1 2" key="1">
    <citation type="submission" date="2018-08" db="EMBL/GenBank/DDBJ databases">
        <title>A genome reference for cultivated species of the human gut microbiota.</title>
        <authorList>
            <person name="Zou Y."/>
            <person name="Xue W."/>
            <person name="Luo G."/>
        </authorList>
    </citation>
    <scope>NUCLEOTIDE SEQUENCE [LARGE SCALE GENOMIC DNA]</scope>
    <source>
        <strain evidence="1 2">TM09-12</strain>
    </source>
</reference>
<evidence type="ECO:0000313" key="2">
    <source>
        <dbReference type="Proteomes" id="UP000263014"/>
    </source>
</evidence>
<dbReference type="EMBL" id="QSON01000020">
    <property type="protein sequence ID" value="RGI97315.1"/>
    <property type="molecule type" value="Genomic_DNA"/>
</dbReference>
<name>A0A374NZ53_9FIRM</name>
<dbReference type="Proteomes" id="UP000263014">
    <property type="component" value="Unassembled WGS sequence"/>
</dbReference>
<comment type="caution">
    <text evidence="1">The sequence shown here is derived from an EMBL/GenBank/DDBJ whole genome shotgun (WGS) entry which is preliminary data.</text>
</comment>
<dbReference type="RefSeq" id="WP_117633148.1">
    <property type="nucleotide sequence ID" value="NZ_QSON01000020.1"/>
</dbReference>
<gene>
    <name evidence="1" type="ORF">DXD79_28225</name>
</gene>
<sequence length="107" mass="12195">MAIKYHQISLNEVFSDCQTKLIEEAPSFFQLLSEHFDLDTFIPPEFVSAFYLSVGRTRLYPLHGFLSAFILQKIFLSQQIPCSFFLSGSARNFGTSVASQKFLMLLS</sequence>
<proteinExistence type="predicted"/>
<protein>
    <submittedName>
        <fullName evidence="1">Uncharacterized protein</fullName>
    </submittedName>
</protein>
<organism evidence="1 2">
    <name type="scientific">Hungatella hathewayi</name>
    <dbReference type="NCBI Taxonomy" id="154046"/>
    <lineage>
        <taxon>Bacteria</taxon>
        <taxon>Bacillati</taxon>
        <taxon>Bacillota</taxon>
        <taxon>Clostridia</taxon>
        <taxon>Lachnospirales</taxon>
        <taxon>Lachnospiraceae</taxon>
        <taxon>Hungatella</taxon>
    </lineage>
</organism>